<keyword evidence="2" id="KW-0732">Signal</keyword>
<evidence type="ECO:0000313" key="3">
    <source>
        <dbReference type="EMBL" id="CAK9266073.1"/>
    </source>
</evidence>
<keyword evidence="1" id="KW-1133">Transmembrane helix</keyword>
<dbReference type="EMBL" id="OZ020113">
    <property type="protein sequence ID" value="CAK9266073.1"/>
    <property type="molecule type" value="Genomic_DNA"/>
</dbReference>
<name>A0ABP0WGR6_9BRYO</name>
<proteinExistence type="predicted"/>
<gene>
    <name evidence="3" type="ORF">CSSPJE1EN1_LOCUS11551</name>
</gene>
<evidence type="ECO:0000313" key="4">
    <source>
        <dbReference type="Proteomes" id="UP001497444"/>
    </source>
</evidence>
<feature type="transmembrane region" description="Helical" evidence="1">
    <location>
        <begin position="214"/>
        <end position="236"/>
    </location>
</feature>
<organism evidence="3 4">
    <name type="scientific">Sphagnum jensenii</name>
    <dbReference type="NCBI Taxonomy" id="128206"/>
    <lineage>
        <taxon>Eukaryota</taxon>
        <taxon>Viridiplantae</taxon>
        <taxon>Streptophyta</taxon>
        <taxon>Embryophyta</taxon>
        <taxon>Bryophyta</taxon>
        <taxon>Sphagnophytina</taxon>
        <taxon>Sphagnopsida</taxon>
        <taxon>Sphagnales</taxon>
        <taxon>Sphagnaceae</taxon>
        <taxon>Sphagnum</taxon>
    </lineage>
</organism>
<feature type="signal peptide" evidence="2">
    <location>
        <begin position="1"/>
        <end position="22"/>
    </location>
</feature>
<evidence type="ECO:0000256" key="2">
    <source>
        <dbReference type="SAM" id="SignalP"/>
    </source>
</evidence>
<dbReference type="Proteomes" id="UP001497444">
    <property type="component" value="Chromosome 18"/>
</dbReference>
<reference evidence="3" key="1">
    <citation type="submission" date="2024-02" db="EMBL/GenBank/DDBJ databases">
        <authorList>
            <consortium name="ELIXIR-Norway"/>
            <consortium name="Elixir Norway"/>
        </authorList>
    </citation>
    <scope>NUCLEOTIDE SEQUENCE</scope>
</reference>
<protein>
    <submittedName>
        <fullName evidence="3">Uncharacterized protein</fullName>
    </submittedName>
</protein>
<keyword evidence="4" id="KW-1185">Reference proteome</keyword>
<accession>A0ABP0WGR6</accession>
<keyword evidence="1" id="KW-0812">Transmembrane</keyword>
<feature type="transmembrane region" description="Helical" evidence="1">
    <location>
        <begin position="180"/>
        <end position="202"/>
    </location>
</feature>
<sequence length="285" mass="30459">MECSVSILCLLVSIIFLPLCLASLAHQQTLDQLAQFSGCCGHERRPLEFNLNNNPGSFSNEEYGGKVLEADVIMFKSSSELAISAQSQLSETPAATLLPAVLGDLRISGADLEPSFNTTVFSYSAAMGEYVSFVKITPVLPPGHVVQGYEIKLNTLALMDGEESPVPLTLGGRFGESVEFFIVVSVAGRLSSTYVLSVILHGEKSSTLWRVVKWPLIVLGAILGLAAILFCLYIIYACIKGSKALGESGHTLGWWPFGYFAQGQQSGLAAPDPSRLLAGPTTAQP</sequence>
<feature type="chain" id="PRO_5046024743" evidence="2">
    <location>
        <begin position="23"/>
        <end position="285"/>
    </location>
</feature>
<evidence type="ECO:0000256" key="1">
    <source>
        <dbReference type="SAM" id="Phobius"/>
    </source>
</evidence>
<keyword evidence="1" id="KW-0472">Membrane</keyword>